<evidence type="ECO:0000256" key="1">
    <source>
        <dbReference type="ARBA" id="ARBA00004141"/>
    </source>
</evidence>
<gene>
    <name evidence="6" type="ORF">RBB81_20750</name>
</gene>
<keyword evidence="4 5" id="KW-0472">Membrane</keyword>
<protein>
    <submittedName>
        <fullName evidence="6">Type IV secretion system protein</fullName>
    </submittedName>
</protein>
<dbReference type="Pfam" id="PF04610">
    <property type="entry name" value="TrbL"/>
    <property type="match status" value="1"/>
</dbReference>
<reference evidence="6" key="1">
    <citation type="submission" date="2023-08" db="EMBL/GenBank/DDBJ databases">
        <authorList>
            <person name="Messyasz A."/>
            <person name="Mannisto M.K."/>
            <person name="Kerkhof L.J."/>
            <person name="Haggblom M."/>
        </authorList>
    </citation>
    <scope>NUCLEOTIDE SEQUENCE</scope>
    <source>
        <strain evidence="6">M8UP39</strain>
    </source>
</reference>
<dbReference type="RefSeq" id="WP_353071977.1">
    <property type="nucleotide sequence ID" value="NZ_CP132938.1"/>
</dbReference>
<feature type="transmembrane region" description="Helical" evidence="5">
    <location>
        <begin position="232"/>
        <end position="250"/>
    </location>
</feature>
<feature type="transmembrane region" description="Helical" evidence="5">
    <location>
        <begin position="138"/>
        <end position="157"/>
    </location>
</feature>
<dbReference type="EMBL" id="CP132938">
    <property type="protein sequence ID" value="XCB21984.1"/>
    <property type="molecule type" value="Genomic_DNA"/>
</dbReference>
<accession>A0AAU7YZJ5</accession>
<feature type="transmembrane region" description="Helical" evidence="5">
    <location>
        <begin position="162"/>
        <end position="180"/>
    </location>
</feature>
<keyword evidence="3 5" id="KW-1133">Transmembrane helix</keyword>
<proteinExistence type="predicted"/>
<feature type="transmembrane region" description="Helical" evidence="5">
    <location>
        <begin position="31"/>
        <end position="51"/>
    </location>
</feature>
<dbReference type="GO" id="GO:0016020">
    <property type="term" value="C:membrane"/>
    <property type="evidence" value="ECO:0007669"/>
    <property type="project" value="UniProtKB-SubCell"/>
</dbReference>
<comment type="subcellular location">
    <subcellularLocation>
        <location evidence="1">Membrane</location>
        <topology evidence="1">Multi-pass membrane protein</topology>
    </subcellularLocation>
</comment>
<feature type="transmembrane region" description="Helical" evidence="5">
    <location>
        <begin position="186"/>
        <end position="212"/>
    </location>
</feature>
<evidence type="ECO:0000256" key="4">
    <source>
        <dbReference type="ARBA" id="ARBA00023136"/>
    </source>
</evidence>
<evidence type="ECO:0000256" key="3">
    <source>
        <dbReference type="ARBA" id="ARBA00022989"/>
    </source>
</evidence>
<keyword evidence="2 5" id="KW-0812">Transmembrane</keyword>
<organism evidence="6">
    <name type="scientific">Tunturiibacter gelidiferens</name>
    <dbReference type="NCBI Taxonomy" id="3069689"/>
    <lineage>
        <taxon>Bacteria</taxon>
        <taxon>Pseudomonadati</taxon>
        <taxon>Acidobacteriota</taxon>
        <taxon>Terriglobia</taxon>
        <taxon>Terriglobales</taxon>
        <taxon>Acidobacteriaceae</taxon>
        <taxon>Tunturiibacter</taxon>
    </lineage>
</organism>
<dbReference type="AlphaFoldDB" id="A0AAU7YZJ5"/>
<feature type="transmembrane region" description="Helical" evidence="5">
    <location>
        <begin position="63"/>
        <end position="82"/>
    </location>
</feature>
<evidence type="ECO:0000256" key="5">
    <source>
        <dbReference type="SAM" id="Phobius"/>
    </source>
</evidence>
<dbReference type="GO" id="GO:0030255">
    <property type="term" value="P:protein secretion by the type IV secretion system"/>
    <property type="evidence" value="ECO:0007669"/>
    <property type="project" value="InterPro"/>
</dbReference>
<name>A0AAU7YZJ5_9BACT</name>
<evidence type="ECO:0000256" key="2">
    <source>
        <dbReference type="ARBA" id="ARBA00022692"/>
    </source>
</evidence>
<reference evidence="6" key="2">
    <citation type="journal article" date="2024" name="Environ. Microbiol.">
        <title>Genome analysis and description of Tunturibacter gen. nov. expands the diversity of Terriglobia in tundra soils.</title>
        <authorList>
            <person name="Messyasz A."/>
            <person name="Mannisto M.K."/>
            <person name="Kerkhof L.J."/>
            <person name="Haggblom M.M."/>
        </authorList>
    </citation>
    <scope>NUCLEOTIDE SEQUENCE</scope>
    <source>
        <strain evidence="6">M8UP39</strain>
    </source>
</reference>
<dbReference type="InterPro" id="IPR007688">
    <property type="entry name" value="Conjugal_tfr_TrbL/VirB6"/>
</dbReference>
<evidence type="ECO:0000313" key="6">
    <source>
        <dbReference type="EMBL" id="XCB21984.1"/>
    </source>
</evidence>
<dbReference type="KEGG" id="tgi:RBB81_20750"/>
<sequence length="273" mass="29542">MQENPFTFLGQAISQLLSSHSAALQAAGLNMFRGLAVILIAWFGIKAALSASHGHGGFHFAKFADLILVISFGLGMLTYYSTPIPGVGYSFSDLITKEALSISGQIESDQTQHIATTITTAEQQLGTPPGSFNILEDLTFLLIVVLLAAMQAVSFAVIAYGYVASALCVLIGPVFIPWFIVPKMDWLFWGWFKAFIGFSFYQVIASAFIFVFSKVLTSMFQVIGNITISNALTILPALFITLFVCIYGLVKIPELTGAILSGRSGTWVNPMGR</sequence>